<evidence type="ECO:0008006" key="3">
    <source>
        <dbReference type="Google" id="ProtNLM"/>
    </source>
</evidence>
<sequence>MDLLDPSIEHYVLHEKAWKFGGGEIYNPQGEQIGIMRRKLLSMRAEIQLLNIDETPLCIINKKLMSARPIYDVKTPTGELIGRGKKPLIAFRGSVDMYDPDENMIYKAQGGVTKWNFKITHPKDKNIVYAEIKKGDKWRDVFAPMFNFKDRYVIHILDRNAPRLMLLAYAVIIDNVYHDK</sequence>
<organism evidence="2">
    <name type="scientific">marine sediment metagenome</name>
    <dbReference type="NCBI Taxonomy" id="412755"/>
    <lineage>
        <taxon>unclassified sequences</taxon>
        <taxon>metagenomes</taxon>
        <taxon>ecological metagenomes</taxon>
    </lineage>
</organism>
<reference evidence="2" key="1">
    <citation type="journal article" date="2014" name="Front. Microbiol.">
        <title>High frequency of phylogenetically diverse reductive dehalogenase-homologous genes in deep subseafloor sedimentary metagenomes.</title>
        <authorList>
            <person name="Kawai M."/>
            <person name="Futagami T."/>
            <person name="Toyoda A."/>
            <person name="Takaki Y."/>
            <person name="Nishi S."/>
            <person name="Hori S."/>
            <person name="Arai W."/>
            <person name="Tsubouchi T."/>
            <person name="Morono Y."/>
            <person name="Uchiyama I."/>
            <person name="Ito T."/>
            <person name="Fujiyama A."/>
            <person name="Inagaki F."/>
            <person name="Takami H."/>
        </authorList>
    </citation>
    <scope>NUCLEOTIDE SEQUENCE</scope>
    <source>
        <strain evidence="2">Expedition CK06-06</strain>
    </source>
</reference>
<dbReference type="InterPro" id="IPR025659">
    <property type="entry name" value="Tubby-like_C"/>
</dbReference>
<comment type="similarity">
    <text evidence="1">Belongs to the LOR family.</text>
</comment>
<evidence type="ECO:0000256" key="1">
    <source>
        <dbReference type="ARBA" id="ARBA00005437"/>
    </source>
</evidence>
<proteinExistence type="inferred from homology"/>
<name>X1AE87_9ZZZZ</name>
<dbReference type="Pfam" id="PF04525">
    <property type="entry name" value="LOR"/>
    <property type="match status" value="1"/>
</dbReference>
<dbReference type="Gene3D" id="2.40.160.200">
    <property type="entry name" value="LURP1-related"/>
    <property type="match status" value="1"/>
</dbReference>
<protein>
    <recommendedName>
        <fullName evidence="3">Scramblase</fullName>
    </recommendedName>
</protein>
<dbReference type="InterPro" id="IPR007612">
    <property type="entry name" value="LOR"/>
</dbReference>
<dbReference type="SUPFAM" id="SSF54518">
    <property type="entry name" value="Tubby C-terminal domain-like"/>
    <property type="match status" value="1"/>
</dbReference>
<gene>
    <name evidence="2" type="ORF">S01H4_19707</name>
</gene>
<evidence type="ECO:0000313" key="2">
    <source>
        <dbReference type="EMBL" id="GAG58371.1"/>
    </source>
</evidence>
<dbReference type="AlphaFoldDB" id="X1AE87"/>
<comment type="caution">
    <text evidence="2">The sequence shown here is derived from an EMBL/GenBank/DDBJ whole genome shotgun (WGS) entry which is preliminary data.</text>
</comment>
<dbReference type="InterPro" id="IPR038595">
    <property type="entry name" value="LOR_sf"/>
</dbReference>
<dbReference type="EMBL" id="BART01008805">
    <property type="protein sequence ID" value="GAG58371.1"/>
    <property type="molecule type" value="Genomic_DNA"/>
</dbReference>
<accession>X1AE87</accession>